<feature type="compositionally biased region" description="Low complexity" evidence="7">
    <location>
        <begin position="906"/>
        <end position="917"/>
    </location>
</feature>
<dbReference type="Proteomes" id="UP000738325">
    <property type="component" value="Unassembled WGS sequence"/>
</dbReference>
<feature type="compositionally biased region" description="Low complexity" evidence="7">
    <location>
        <begin position="940"/>
        <end position="953"/>
    </location>
</feature>
<comment type="caution">
    <text evidence="9">The sequence shown here is derived from an EMBL/GenBank/DDBJ whole genome shotgun (WGS) entry which is preliminary data.</text>
</comment>
<proteinExistence type="predicted"/>
<feature type="compositionally biased region" description="Low complexity" evidence="7">
    <location>
        <begin position="66"/>
        <end position="131"/>
    </location>
</feature>
<keyword evidence="4" id="KW-0238">DNA-binding</keyword>
<dbReference type="SMART" id="SM00906">
    <property type="entry name" value="Fungal_trans"/>
    <property type="match status" value="1"/>
</dbReference>
<evidence type="ECO:0000256" key="3">
    <source>
        <dbReference type="ARBA" id="ARBA00023015"/>
    </source>
</evidence>
<evidence type="ECO:0000256" key="7">
    <source>
        <dbReference type="SAM" id="MobiDB-lite"/>
    </source>
</evidence>
<feature type="compositionally biased region" description="Polar residues" evidence="7">
    <location>
        <begin position="1124"/>
        <end position="1136"/>
    </location>
</feature>
<feature type="compositionally biased region" description="Polar residues" evidence="7">
    <location>
        <begin position="226"/>
        <end position="249"/>
    </location>
</feature>
<feature type="region of interest" description="Disordered" evidence="7">
    <location>
        <begin position="1035"/>
        <end position="1176"/>
    </location>
</feature>
<feature type="compositionally biased region" description="Low complexity" evidence="7">
    <location>
        <begin position="309"/>
        <end position="324"/>
    </location>
</feature>
<keyword evidence="1" id="KW-0479">Metal-binding</keyword>
<dbReference type="InterPro" id="IPR051615">
    <property type="entry name" value="Transcr_Regulatory_Elem"/>
</dbReference>
<feature type="compositionally biased region" description="Basic and acidic residues" evidence="7">
    <location>
        <begin position="271"/>
        <end position="281"/>
    </location>
</feature>
<feature type="compositionally biased region" description="Polar residues" evidence="7">
    <location>
        <begin position="1155"/>
        <end position="1171"/>
    </location>
</feature>
<protein>
    <recommendedName>
        <fullName evidence="8">Xylanolytic transcriptional activator regulatory domain-containing protein</fullName>
    </recommendedName>
</protein>
<evidence type="ECO:0000256" key="6">
    <source>
        <dbReference type="ARBA" id="ARBA00023242"/>
    </source>
</evidence>
<dbReference type="OrthoDB" id="39175at2759"/>
<dbReference type="GO" id="GO:0006351">
    <property type="term" value="P:DNA-templated transcription"/>
    <property type="evidence" value="ECO:0007669"/>
    <property type="project" value="InterPro"/>
</dbReference>
<feature type="compositionally biased region" description="Low complexity" evidence="7">
    <location>
        <begin position="282"/>
        <end position="294"/>
    </location>
</feature>
<evidence type="ECO:0000313" key="10">
    <source>
        <dbReference type="Proteomes" id="UP000738325"/>
    </source>
</evidence>
<feature type="domain" description="Xylanolytic transcriptional activator regulatory" evidence="8">
    <location>
        <begin position="491"/>
        <end position="566"/>
    </location>
</feature>
<feature type="compositionally biased region" description="Low complexity" evidence="7">
    <location>
        <begin position="1137"/>
        <end position="1154"/>
    </location>
</feature>
<keyword evidence="5" id="KW-0804">Transcription</keyword>
<accession>A0A9P6RVW9</accession>
<feature type="region of interest" description="Disordered" evidence="7">
    <location>
        <begin position="64"/>
        <end position="334"/>
    </location>
</feature>
<keyword evidence="6" id="KW-0539">Nucleus</keyword>
<dbReference type="GO" id="GO:0008270">
    <property type="term" value="F:zinc ion binding"/>
    <property type="evidence" value="ECO:0007669"/>
    <property type="project" value="InterPro"/>
</dbReference>
<gene>
    <name evidence="9" type="ORF">BGZ99_007372</name>
</gene>
<dbReference type="CDD" id="cd12148">
    <property type="entry name" value="fungal_TF_MHR"/>
    <property type="match status" value="1"/>
</dbReference>
<feature type="region of interest" description="Disordered" evidence="7">
    <location>
        <begin position="865"/>
        <end position="964"/>
    </location>
</feature>
<organism evidence="9 10">
    <name type="scientific">Dissophora globulifera</name>
    <dbReference type="NCBI Taxonomy" id="979702"/>
    <lineage>
        <taxon>Eukaryota</taxon>
        <taxon>Fungi</taxon>
        <taxon>Fungi incertae sedis</taxon>
        <taxon>Mucoromycota</taxon>
        <taxon>Mortierellomycotina</taxon>
        <taxon>Mortierellomycetes</taxon>
        <taxon>Mortierellales</taxon>
        <taxon>Mortierellaceae</taxon>
        <taxon>Dissophora</taxon>
    </lineage>
</organism>
<evidence type="ECO:0000313" key="9">
    <source>
        <dbReference type="EMBL" id="KAG0327534.1"/>
    </source>
</evidence>
<evidence type="ECO:0000256" key="1">
    <source>
        <dbReference type="ARBA" id="ARBA00022723"/>
    </source>
</evidence>
<dbReference type="AlphaFoldDB" id="A0A9P6RVW9"/>
<evidence type="ECO:0000256" key="5">
    <source>
        <dbReference type="ARBA" id="ARBA00023163"/>
    </source>
</evidence>
<evidence type="ECO:0000256" key="2">
    <source>
        <dbReference type="ARBA" id="ARBA00022833"/>
    </source>
</evidence>
<dbReference type="PANTHER" id="PTHR31313:SF81">
    <property type="entry name" value="TY1 ENHANCER ACTIVATOR"/>
    <property type="match status" value="1"/>
</dbReference>
<keyword evidence="2" id="KW-0862">Zinc</keyword>
<keyword evidence="10" id="KW-1185">Reference proteome</keyword>
<sequence length="1224" mass="133697">MMTGYIEAIEARLHRMEGLLGGLVKDKDPRAEIVRAELDAMAREAEMTGLKLRRSKAYEEINHAMASSSTSSASSSKAPSSTSAPAPPLLASRGPSQQTSQQSSQQPPHSQHAQQQQQQQQQYQQQQQQQHRPSITAGHMSSSRNPPQQSSSGYRPHGNASILSDAGTLHGSAPPRSQPLIQPSPVPSASWDQYRSFDQTRHSQPSPESHQRQQQPQPRHRVQSSHGSSHPYPTQQHSLTPQHSQSQRELQAPSHYSPYGDSGFSAPRQRSTHDGSRDQLSHSRSSSHTGQSHHPTAPMRERDHHRNGSGHNSNGNGSSLGAGHRPSYSTSSNSGFLMDSHRIVTHRPSLTAHQLSNPLTGYMHIPETFGKDDTLIMPSLDVINHLLDVYFRSIHPVLPMLHPRTIFDQIHRNESPPSHLLFAILGLASRFSENTAFRVPQVGIERPPCAIFYERAKHFIKDEYDNSQLATVQTLLLMAVQQMGFCESQRAWLCVGMAIRMAQDLGLNKEPSEQEQTVNRLQCEMRKRTWWSLFVVERLVCAGLGRPLTITHKDCEAGFPQQEDDDGDLSSRSLSTRPLVIDNFIHLIKLSKIQGDILEFIKAKFSPPSKTAINPVCGKRHRDGSDQDRDFKVDASSAGFEILDKALKEWRQNLPECLQNPTTKSPQFGLFLHLTFNTLIILLHRPEVQTSQASASLCTQAAASISDITEILMDAKTLTSMFISGLYAIFSAGIIHFMNIPSNKSSTSSPVILGSRGPQCSHTLSAKTNLKRCIDALKFLASHWVSAGRRAKVLEDLLDLKHVSLKDLEVDPFKTVPVGPSWALETTRYKEALIGSQEGQDKLRQQCRSKVMAIHSLLANDDEFRKMQRRRSSTYEAQSVDDYDSDGRNDNGTDDEKDTTIEYGRTDLLVDTDTTMTPAAKSDSSSPVLSRPTVGLGLHSPTSSAPSVSSPASMRTDMSGSQHPLESDPVILVSTAKLGISDYPVQITSEKSLTEAKAEKGVETAAGPGPQESGLLTPMTITTLAQDVVSPLLGSGGGAAGSRNNSSGSITGETSKPSKQEAMLDPFSMPRSLSFPDRDGQTQSADGSNGSNVRSSSLNTVWTTDSVTQRTTARSEASSPIIPSGSSVQETSQARKASTSSSGTASPSSLPSSSMTQHQPLSHYNESSRLGSGSGPVEIEEQDLVWNDMPPTLGLDEWTAYIGAMMMRWLYASGQSPPGSAASL</sequence>
<dbReference type="InterPro" id="IPR007219">
    <property type="entry name" value="XnlR_reg_dom"/>
</dbReference>
<dbReference type="Pfam" id="PF04082">
    <property type="entry name" value="Fungal_trans"/>
    <property type="match status" value="1"/>
</dbReference>
<feature type="compositionally biased region" description="Low complexity" evidence="7">
    <location>
        <begin position="141"/>
        <end position="152"/>
    </location>
</feature>
<dbReference type="GO" id="GO:0003677">
    <property type="term" value="F:DNA binding"/>
    <property type="evidence" value="ECO:0007669"/>
    <property type="project" value="UniProtKB-KW"/>
</dbReference>
<keyword evidence="3" id="KW-0805">Transcription regulation</keyword>
<feature type="compositionally biased region" description="Low complexity" evidence="7">
    <location>
        <begin position="202"/>
        <end position="217"/>
    </location>
</feature>
<evidence type="ECO:0000259" key="8">
    <source>
        <dbReference type="SMART" id="SM00906"/>
    </source>
</evidence>
<name>A0A9P6RVW9_9FUNG</name>
<dbReference type="EMBL" id="JAAAIP010000053">
    <property type="protein sequence ID" value="KAG0327534.1"/>
    <property type="molecule type" value="Genomic_DNA"/>
</dbReference>
<evidence type="ECO:0000256" key="4">
    <source>
        <dbReference type="ARBA" id="ARBA00023125"/>
    </source>
</evidence>
<feature type="compositionally biased region" description="Polar residues" evidence="7">
    <location>
        <begin position="1081"/>
        <end position="1118"/>
    </location>
</feature>
<dbReference type="PANTHER" id="PTHR31313">
    <property type="entry name" value="TY1 ENHANCER ACTIVATOR"/>
    <property type="match status" value="1"/>
</dbReference>
<reference evidence="9" key="1">
    <citation type="journal article" date="2020" name="Fungal Divers.">
        <title>Resolving the Mortierellaceae phylogeny through synthesis of multi-gene phylogenetics and phylogenomics.</title>
        <authorList>
            <person name="Vandepol N."/>
            <person name="Liber J."/>
            <person name="Desiro A."/>
            <person name="Na H."/>
            <person name="Kennedy M."/>
            <person name="Barry K."/>
            <person name="Grigoriev I.V."/>
            <person name="Miller A.N."/>
            <person name="O'Donnell K."/>
            <person name="Stajich J.E."/>
            <person name="Bonito G."/>
        </authorList>
    </citation>
    <scope>NUCLEOTIDE SEQUENCE</scope>
    <source>
        <strain evidence="9">REB-010B</strain>
    </source>
</reference>